<dbReference type="AlphaFoldDB" id="A0A5C5G2F8"/>
<dbReference type="EMBL" id="SOZI01000015">
    <property type="protein sequence ID" value="TNY23095.1"/>
    <property type="molecule type" value="Genomic_DNA"/>
</dbReference>
<comment type="caution">
    <text evidence="1">The sequence shown here is derived from an EMBL/GenBank/DDBJ whole genome shotgun (WGS) entry which is preliminary data.</text>
</comment>
<gene>
    <name evidence="1" type="ORF">DMC30DRAFT_66280</name>
</gene>
<evidence type="ECO:0000313" key="1">
    <source>
        <dbReference type="EMBL" id="TNY23095.1"/>
    </source>
</evidence>
<sequence>MRAKWPWLCVTFSLGRFPVSTHAPFHQLREINDLQRNEAIDMQPEKLREEIDCVAPLAEEAEPGPVKTVYLTRLRALVSSLYYTPGAGADSERVGARQALQGTPQRRTQSARLIARSPAHPPRRGPLQDAHNLLRPAVSKQLWRFRSPRATSGAFGEGQVAQAGDFANSACDAQAPRFSLASAACFPIHSRLPCKARCLCD</sequence>
<reference evidence="1 2" key="1">
    <citation type="submission" date="2019-03" db="EMBL/GenBank/DDBJ databases">
        <title>Rhodosporidium diobovatum UCD-FST 08-225 genome sequencing, assembly, and annotation.</title>
        <authorList>
            <person name="Fakankun I.U."/>
            <person name="Fristensky B."/>
            <person name="Levin D.B."/>
        </authorList>
    </citation>
    <scope>NUCLEOTIDE SEQUENCE [LARGE SCALE GENOMIC DNA]</scope>
    <source>
        <strain evidence="1 2">UCD-FST 08-225</strain>
    </source>
</reference>
<name>A0A5C5G2F8_9BASI</name>
<dbReference type="Proteomes" id="UP000311382">
    <property type="component" value="Unassembled WGS sequence"/>
</dbReference>
<proteinExistence type="predicted"/>
<evidence type="ECO:0000313" key="2">
    <source>
        <dbReference type="Proteomes" id="UP000311382"/>
    </source>
</evidence>
<accession>A0A5C5G2F8</accession>
<organism evidence="1 2">
    <name type="scientific">Rhodotorula diobovata</name>
    <dbReference type="NCBI Taxonomy" id="5288"/>
    <lineage>
        <taxon>Eukaryota</taxon>
        <taxon>Fungi</taxon>
        <taxon>Dikarya</taxon>
        <taxon>Basidiomycota</taxon>
        <taxon>Pucciniomycotina</taxon>
        <taxon>Microbotryomycetes</taxon>
        <taxon>Sporidiobolales</taxon>
        <taxon>Sporidiobolaceae</taxon>
        <taxon>Rhodotorula</taxon>
    </lineage>
</organism>
<keyword evidence="2" id="KW-1185">Reference proteome</keyword>
<protein>
    <submittedName>
        <fullName evidence="1">Uncharacterized protein</fullName>
    </submittedName>
</protein>